<dbReference type="EMBL" id="SNRX01000001">
    <property type="protein sequence ID" value="KAA6303502.1"/>
    <property type="molecule type" value="Genomic_DNA"/>
</dbReference>
<dbReference type="Proteomes" id="UP000324575">
    <property type="component" value="Unassembled WGS sequence"/>
</dbReference>
<comment type="caution">
    <text evidence="1">The sequence shown here is derived from an EMBL/GenBank/DDBJ whole genome shotgun (WGS) entry which is preliminary data.</text>
</comment>
<evidence type="ECO:0000313" key="1">
    <source>
        <dbReference type="EMBL" id="KAA6303502.1"/>
    </source>
</evidence>
<name>A0A5M8P5B8_9BACT</name>
<gene>
    <name evidence="1" type="ORF">EZS26_000053</name>
</gene>
<organism evidence="1 2">
    <name type="scientific">Candidatus Ordinivivax streblomastigis</name>
    <dbReference type="NCBI Taxonomy" id="2540710"/>
    <lineage>
        <taxon>Bacteria</taxon>
        <taxon>Pseudomonadati</taxon>
        <taxon>Bacteroidota</taxon>
        <taxon>Bacteroidia</taxon>
        <taxon>Bacteroidales</taxon>
        <taxon>Candidatus Ordinivivax</taxon>
    </lineage>
</organism>
<dbReference type="AlphaFoldDB" id="A0A5M8P5B8"/>
<protein>
    <recommendedName>
        <fullName evidence="3">DUF3078 domain-containing protein</fullName>
    </recommendedName>
</protein>
<evidence type="ECO:0008006" key="3">
    <source>
        <dbReference type="Google" id="ProtNLM"/>
    </source>
</evidence>
<accession>A0A5M8P5B8</accession>
<dbReference type="Pfam" id="PF11276">
    <property type="entry name" value="DUF3078"/>
    <property type="match status" value="1"/>
</dbReference>
<evidence type="ECO:0000313" key="2">
    <source>
        <dbReference type="Proteomes" id="UP000324575"/>
    </source>
</evidence>
<reference evidence="1 2" key="1">
    <citation type="submission" date="2019-03" db="EMBL/GenBank/DDBJ databases">
        <title>Single cell metagenomics reveals metabolic interactions within the superorganism composed of flagellate Streblomastix strix and complex community of Bacteroidetes bacteria on its surface.</title>
        <authorList>
            <person name="Treitli S.C."/>
            <person name="Kolisko M."/>
            <person name="Husnik F."/>
            <person name="Keeling P."/>
            <person name="Hampl V."/>
        </authorList>
    </citation>
    <scope>NUCLEOTIDE SEQUENCE [LARGE SCALE GENOMIC DNA]</scope>
    <source>
        <strain evidence="1">St1</strain>
    </source>
</reference>
<proteinExistence type="predicted"/>
<dbReference type="InterPro" id="IPR021428">
    <property type="entry name" value="DUF3078"/>
</dbReference>
<sequence>MKKNCILLWFMFLIFPHYGFSQQQLITNDIYLLPLVFDGKFPVDVSLTLPVNTILNKQTSWEERQESLSMYNPTEEYIGNLRKQAYRNYIRNHPNRIKYSYSDFPKEAEKIEEIKPNNLFNILFEAEPYFKKPALEKTTRYVPKRKYWILGGSSFLQFSQNKFSDNWYSGGVGNLNLVSVQKFTVNYQKGKLQWNNYIEWKLSFYTNPNDSLRNFRLGDDMVRTYSDMGLKAFNDKFFYSSNLEIKTKLMKSYKENTMIYTSSFSSPLQINMGIFGMKYQLNKTSKKDKYKKVDLSVDVSPLSLQYTWVSDDKVLEQNRYGIEKNETYLLDLGSTMNAKLVWHINRQVSFSSRFKYFSNYEKSIAESENELNISLNRFFSTRFYLYGRFDDTDGIKKDDKLGYIQLNELFSFGFNYKW</sequence>